<evidence type="ECO:0000313" key="10">
    <source>
        <dbReference type="Proteomes" id="UP000595349"/>
    </source>
</evidence>
<dbReference type="InterPro" id="IPR000600">
    <property type="entry name" value="ROK"/>
</dbReference>
<evidence type="ECO:0000313" key="9">
    <source>
        <dbReference type="EMBL" id="QQK81171.1"/>
    </source>
</evidence>
<proteinExistence type="inferred from homology"/>
<accession>A0A7T6ZD32</accession>
<dbReference type="GO" id="GO:0004340">
    <property type="term" value="F:glucokinase activity"/>
    <property type="evidence" value="ECO:0007669"/>
    <property type="project" value="UniProtKB-EC"/>
</dbReference>
<evidence type="ECO:0000256" key="3">
    <source>
        <dbReference type="ARBA" id="ARBA00014701"/>
    </source>
</evidence>
<dbReference type="Pfam" id="PF00480">
    <property type="entry name" value="ROK"/>
    <property type="match status" value="1"/>
</dbReference>
<dbReference type="InterPro" id="IPR004654">
    <property type="entry name" value="ROK_glcA"/>
</dbReference>
<dbReference type="RefSeq" id="WP_200085602.1">
    <property type="nucleotide sequence ID" value="NZ_CP054706.1"/>
</dbReference>
<sequence>MSKYVVGVDVGGTSTKFGLFTTEGEKMDKWKIATDRKDNGMYLTGHITESIKERFVKHSISEGGLTGIGIGVPGFVDEASGIVDIAVNIGWENYPLSTNLADAFHVPVFINNDANLAAAGEHWQGAGKKEASIFFVTLGTGVGGGIIVNGDLVTGPSGTAGEIGHTITVPHGRLCSCGREGCLEEYVAAKGLQRSLRDYLRNFEGSSSLHKDSEVIDIYEAAKAGDALAVDIVNEAAYYLAYALANAATMINPEKIVIGGGISAAGETLMRPLVAHFKRFVLKEADKYLSFEFAQLGNDAGIYGATWLAMRRLGCFD</sequence>
<dbReference type="PANTHER" id="PTHR18964:SF149">
    <property type="entry name" value="BIFUNCTIONAL UDP-N-ACETYLGLUCOSAMINE 2-EPIMERASE_N-ACETYLMANNOSAMINE KINASE"/>
    <property type="match status" value="1"/>
</dbReference>
<evidence type="ECO:0000256" key="4">
    <source>
        <dbReference type="ARBA" id="ARBA00022679"/>
    </source>
</evidence>
<gene>
    <name evidence="9" type="ORF">HUG20_15530</name>
</gene>
<dbReference type="KEGG" id="scib:HUG20_15530"/>
<name>A0A7T6ZD32_9BACI</name>
<evidence type="ECO:0000256" key="5">
    <source>
        <dbReference type="ARBA" id="ARBA00022741"/>
    </source>
</evidence>
<evidence type="ECO:0000256" key="7">
    <source>
        <dbReference type="ARBA" id="ARBA00022840"/>
    </source>
</evidence>
<organism evidence="9 10">
    <name type="scientific">Salicibibacter cibi</name>
    <dbReference type="NCBI Taxonomy" id="2743001"/>
    <lineage>
        <taxon>Bacteria</taxon>
        <taxon>Bacillati</taxon>
        <taxon>Bacillota</taxon>
        <taxon>Bacilli</taxon>
        <taxon>Bacillales</taxon>
        <taxon>Bacillaceae</taxon>
        <taxon>Salicibibacter</taxon>
    </lineage>
</organism>
<evidence type="ECO:0000256" key="2">
    <source>
        <dbReference type="ARBA" id="ARBA00012323"/>
    </source>
</evidence>
<dbReference type="GO" id="GO:0005737">
    <property type="term" value="C:cytoplasm"/>
    <property type="evidence" value="ECO:0007669"/>
    <property type="project" value="InterPro"/>
</dbReference>
<dbReference type="InterPro" id="IPR049874">
    <property type="entry name" value="ROK_cs"/>
</dbReference>
<dbReference type="EMBL" id="CP054706">
    <property type="protein sequence ID" value="QQK81171.1"/>
    <property type="molecule type" value="Genomic_DNA"/>
</dbReference>
<evidence type="ECO:0000256" key="8">
    <source>
        <dbReference type="ARBA" id="ARBA00032386"/>
    </source>
</evidence>
<comment type="similarity">
    <text evidence="1">Belongs to the ROK (NagC/XylR) family.</text>
</comment>
<dbReference type="Proteomes" id="UP000595349">
    <property type="component" value="Chromosome"/>
</dbReference>
<keyword evidence="10" id="KW-1185">Reference proteome</keyword>
<evidence type="ECO:0000256" key="6">
    <source>
        <dbReference type="ARBA" id="ARBA00022777"/>
    </source>
</evidence>
<evidence type="ECO:0000256" key="1">
    <source>
        <dbReference type="ARBA" id="ARBA00006479"/>
    </source>
</evidence>
<protein>
    <recommendedName>
        <fullName evidence="3">Glucokinase</fullName>
        <ecNumber evidence="2">2.7.1.2</ecNumber>
    </recommendedName>
    <alternativeName>
        <fullName evidence="8">Glucose kinase</fullName>
    </alternativeName>
</protein>
<keyword evidence="4 9" id="KW-0808">Transferase</keyword>
<dbReference type="PANTHER" id="PTHR18964">
    <property type="entry name" value="ROK (REPRESSOR, ORF, KINASE) FAMILY"/>
    <property type="match status" value="1"/>
</dbReference>
<dbReference type="NCBIfam" id="TIGR00744">
    <property type="entry name" value="ROK_glcA_fam"/>
    <property type="match status" value="1"/>
</dbReference>
<dbReference type="PROSITE" id="PS01125">
    <property type="entry name" value="ROK"/>
    <property type="match status" value="1"/>
</dbReference>
<dbReference type="InterPro" id="IPR043129">
    <property type="entry name" value="ATPase_NBD"/>
</dbReference>
<dbReference type="EC" id="2.7.1.2" evidence="2"/>
<dbReference type="AlphaFoldDB" id="A0A7T6ZD32"/>
<reference evidence="9 10" key="1">
    <citation type="submission" date="2020-06" db="EMBL/GenBank/DDBJ databases">
        <title>Genomic analysis of Salicibibacter sp. NKC21-4.</title>
        <authorList>
            <person name="Oh Y.J."/>
        </authorList>
    </citation>
    <scope>NUCLEOTIDE SEQUENCE [LARGE SCALE GENOMIC DNA]</scope>
    <source>
        <strain evidence="9 10">NKC21-4</strain>
    </source>
</reference>
<dbReference type="SUPFAM" id="SSF53067">
    <property type="entry name" value="Actin-like ATPase domain"/>
    <property type="match status" value="1"/>
</dbReference>
<dbReference type="GO" id="GO:0005524">
    <property type="term" value="F:ATP binding"/>
    <property type="evidence" value="ECO:0007669"/>
    <property type="project" value="UniProtKB-KW"/>
</dbReference>
<keyword evidence="7" id="KW-0067">ATP-binding</keyword>
<dbReference type="Gene3D" id="3.30.420.40">
    <property type="match status" value="2"/>
</dbReference>
<keyword evidence="6 9" id="KW-0418">Kinase</keyword>
<dbReference type="GO" id="GO:0006096">
    <property type="term" value="P:glycolytic process"/>
    <property type="evidence" value="ECO:0007669"/>
    <property type="project" value="InterPro"/>
</dbReference>
<keyword evidence="5" id="KW-0547">Nucleotide-binding</keyword>